<dbReference type="Proteomes" id="UP001163223">
    <property type="component" value="Chromosome"/>
</dbReference>
<keyword evidence="2" id="KW-1185">Reference proteome</keyword>
<dbReference type="EMBL" id="CP113520">
    <property type="protein sequence ID" value="WAJ30162.1"/>
    <property type="molecule type" value="Genomic_DNA"/>
</dbReference>
<name>A0ACD4NUA6_9HYPH</name>
<accession>A0ACD4NUA6</accession>
<keyword evidence="1" id="KW-0418">Kinase</keyword>
<keyword evidence="1" id="KW-0808">Transferase</keyword>
<proteinExistence type="predicted"/>
<gene>
    <name evidence="1" type="ORF">OXU80_08130</name>
</gene>
<evidence type="ECO:0000313" key="1">
    <source>
        <dbReference type="EMBL" id="WAJ30162.1"/>
    </source>
</evidence>
<sequence>MTETITRAVLVGRLLDLAVGPERRIVAIAGPPGAGKSTLADALQAAIEAARPGLSAVLPMDGYHYDDRVLEARGQRPRKGAPFTFDVDGLAAMLERLARDEGRDVAVPVFERAIEIARAGARIVPAETRLIILEGNYLLLDDPDWARLRRFFDATVMLDEPMAVVEARLRHRWADLQGEALRAKLDDNDLPNARLVLGSSVAADYRLEEP</sequence>
<organism evidence="1 2">
    <name type="scientific">Antarcticirhabdus aurantiaca</name>
    <dbReference type="NCBI Taxonomy" id="2606717"/>
    <lineage>
        <taxon>Bacteria</taxon>
        <taxon>Pseudomonadati</taxon>
        <taxon>Pseudomonadota</taxon>
        <taxon>Alphaproteobacteria</taxon>
        <taxon>Hyphomicrobiales</taxon>
        <taxon>Aurantimonadaceae</taxon>
        <taxon>Antarcticirhabdus</taxon>
    </lineage>
</organism>
<reference evidence="1" key="1">
    <citation type="submission" date="2022-11" db="EMBL/GenBank/DDBJ databases">
        <title>beta-Carotene-producing bacterium, Jeongeuplla avenae sp. nov., alleviates the salt stress of Arabidopsis seedlings.</title>
        <authorList>
            <person name="Jiang L."/>
            <person name="Lee J."/>
        </authorList>
    </citation>
    <scope>NUCLEOTIDE SEQUENCE</scope>
    <source>
        <strain evidence="1">DY_R2A_6</strain>
    </source>
</reference>
<evidence type="ECO:0000313" key="2">
    <source>
        <dbReference type="Proteomes" id="UP001163223"/>
    </source>
</evidence>
<protein>
    <submittedName>
        <fullName evidence="1">Nucleoside/nucleotide kinase family protein</fullName>
    </submittedName>
</protein>